<proteinExistence type="predicted"/>
<dbReference type="InterPro" id="IPR043502">
    <property type="entry name" value="DNA/RNA_pol_sf"/>
</dbReference>
<evidence type="ECO:0000313" key="2">
    <source>
        <dbReference type="EMBL" id="AGS44254.1"/>
    </source>
</evidence>
<dbReference type="RefSeq" id="YP_003795193.1">
    <property type="nucleotide sequence ID" value="NC_014337.1"/>
</dbReference>
<dbReference type="EMBL" id="GU126492">
    <property type="protein sequence ID" value="ACY66205.1"/>
    <property type="molecule type" value="Genomic_DNA"/>
</dbReference>
<dbReference type="Gene3D" id="3.90.1600.10">
    <property type="entry name" value="Palm domain of DNA polymerase"/>
    <property type="match status" value="1"/>
</dbReference>
<organism evidence="1">
    <name type="scientific">[Candida] subhashii</name>
    <dbReference type="NCBI Taxonomy" id="561895"/>
    <lineage>
        <taxon>Eukaryota</taxon>
        <taxon>Fungi</taxon>
        <taxon>Dikarya</taxon>
        <taxon>Ascomycota</taxon>
        <taxon>Saccharomycotina</taxon>
        <taxon>Pichiomycetes</taxon>
        <taxon>Debaryomycetaceae</taxon>
        <taxon>Spathaspora</taxon>
    </lineage>
</organism>
<dbReference type="AlphaFoldDB" id="D8WJ11"/>
<dbReference type="GeneID" id="9480765"/>
<reference evidence="2" key="2">
    <citation type="submission" date="2013-04" db="EMBL/GenBank/DDBJ databases">
        <authorList>
            <person name="Hegedusova E."/>
            <person name="Brejova B."/>
            <person name="Nosek J."/>
        </authorList>
    </citation>
    <scope>NUCLEOTIDE SEQUENCE</scope>
    <source>
        <strain evidence="2">FR-392-06-SUB1</strain>
    </source>
</reference>
<dbReference type="InterPro" id="IPR023211">
    <property type="entry name" value="DNA_pol_palm_dom_sf"/>
</dbReference>
<dbReference type="EMBL" id="KC993184">
    <property type="protein sequence ID" value="AGS44254.1"/>
    <property type="molecule type" value="Genomic_DNA"/>
</dbReference>
<name>D8WJ11_9ASCO</name>
<accession>D8WJ11</accession>
<dbReference type="SUPFAM" id="SSF56672">
    <property type="entry name" value="DNA/RNA polymerases"/>
    <property type="match status" value="1"/>
</dbReference>
<geneLocation type="mitochondrion" evidence="1"/>
<evidence type="ECO:0000313" key="3">
    <source>
        <dbReference type="EMBL" id="APC61694.1"/>
    </source>
</evidence>
<protein>
    <submittedName>
        <fullName evidence="1">DpoBap</fullName>
    </submittedName>
</protein>
<dbReference type="EMBL" id="KX781248">
    <property type="protein sequence ID" value="APC61694.1"/>
    <property type="molecule type" value="Genomic_DNA"/>
</dbReference>
<reference evidence="3" key="3">
    <citation type="journal article" date="2017" name="BMC Microbiol.">
        <title>Competition assays and physiological experiments of soil and phyllosphere yeasts identify Candida subhashii as a novel antagonist of filamentous fungi.</title>
        <authorList>
            <person name="Hilber-Bodmer M."/>
            <person name="Schmid M."/>
            <person name="Ahrens C.H."/>
            <person name="Freimoser F.M."/>
        </authorList>
    </citation>
    <scope>NUCLEOTIDE SEQUENCE</scope>
    <source>
        <strain evidence="3">FGA 2.2</strain>
    </source>
</reference>
<sequence>MQTNQPFPMRHFHPSDRRRCTSFREIGVLPYTGEWLTQGGQLITSLEEYDRYTCKGLTQEHKRALEDWVSCTDGNTSLRVLPYKNLECHVFQRAPSEENPEGTVTVFECCTNAWDDEYTRVTQYTQPANPGAQFFRRSLSVSHDVFIENGKPLYSCRTETLWELSHWSTLSFTHSSNKGRRWPKNIPGRVGSIYVDTMDLTRGQTASKDLNKIISGVSIVLSKSHLETKYSTLSPMTPKTDKTLSYRGNQETKLEGEVLCSRQHKPTGTPVVPNRCYDPILRESPCTWTASVYTQFKSLGCLFGLMKHLNAKVKNYMSQHKTDFESVPPHLKEDLKNLVKDISADVLYDALQQMWHGKARRHVTLYCPNFQEIAPLLLIALNRIESSPDYDTKDVRQILGEISVLRCDDEIHSISLISKLSTIVIIGFDTMMNKTVDDLFPMIPPQVRDSESYRPVNMPTYNELVPEGMTDLSSWKTPTLKDFKLEYYTSKLPMSSNDRAILAYHTYLMRESSRLYLTIQHLTLLIKEQTGLWLSDYDTAAALSVTDLVKNNDVSLLGQIDTSEILHPYLYASIQEPLSFVLRPHSPKGERVYVYRRDWPTLSMATSCPLPGRTVTETVYTEALRLTDQTVTELGLGLYLAKVTCSSDTPHPLVGVLPISTDIGYVYPSASCENGTRSFEGVWTSMELELAYQCGYQVQIISGHTFSPISPSVTNHPLREHITKLVEAYKMSSDSLEASLSQWRLNNMLKGLGAWLVKTRWLWDSDLYRRLRLESRTASQDFNPIGDTGGFTREGGSSRNPLYSYTNGALPVFMTAYARVQLIEIIQRLESHGIKVYFTDTDTLVTSAPLPNDLVSEELGKFRLELEAEGGAAFISPQDYVIRVDDTHAKMVSPSLSSRYPETNTIEPSDVLMPDDQDLIEKMMKIAVDPQESKYHAFITGSTSDSLVYRPLTLEELERAGMKKTSFDEEAL</sequence>
<evidence type="ECO:0000313" key="1">
    <source>
        <dbReference type="EMBL" id="ACY66205.1"/>
    </source>
</evidence>
<gene>
    <name evidence="1" type="primary">dpoBa</name>
    <name evidence="2" type="synonym">orf972</name>
    <name evidence="2" type="ORF">H731CANSUB-C_023</name>
</gene>
<keyword evidence="1" id="KW-0496">Mitochondrion</keyword>
<reference evidence="1" key="1">
    <citation type="journal article" date="2010" name="Microbiology (Mosc.)">
        <title>The mitochondrial genome of the pathogenic yeast Candida subhashii: GC-rich linear DNA with a protein covalently attached to their 5' termini.</title>
        <authorList>
            <person name="Fricova D."/>
            <person name="Valach M."/>
            <person name="Farkas Z."/>
            <person name="Pfeiffer I."/>
            <person name="Kucsera J."/>
            <person name="Tomaska L."/>
            <person name="Nosek J."/>
        </authorList>
    </citation>
    <scope>NUCLEOTIDE SEQUENCE</scope>
    <source>
        <strain evidence="1">FR 392</strain>
    </source>
</reference>